<evidence type="ECO:0000256" key="13">
    <source>
        <dbReference type="SAM" id="Phobius"/>
    </source>
</evidence>
<reference evidence="16" key="3">
    <citation type="submission" date="2025-09" db="UniProtKB">
        <authorList>
            <consortium name="Ensembl"/>
        </authorList>
    </citation>
    <scope>IDENTIFICATION</scope>
</reference>
<dbReference type="eggNOG" id="ENOG502T0B7">
    <property type="taxonomic scope" value="Eukaryota"/>
</dbReference>
<dbReference type="GO" id="GO:0034341">
    <property type="term" value="P:response to type II interferon"/>
    <property type="evidence" value="ECO:0007669"/>
    <property type="project" value="InterPro"/>
</dbReference>
<evidence type="ECO:0000256" key="5">
    <source>
        <dbReference type="ARBA" id="ARBA00022514"/>
    </source>
</evidence>
<dbReference type="GO" id="GO:0016020">
    <property type="term" value="C:membrane"/>
    <property type="evidence" value="ECO:0007669"/>
    <property type="project" value="UniProtKB-SubCell"/>
</dbReference>
<evidence type="ECO:0000256" key="3">
    <source>
        <dbReference type="ARBA" id="ARBA00017995"/>
    </source>
</evidence>
<dbReference type="HOGENOM" id="CLU_049889_0_0_1"/>
<dbReference type="GO" id="GO:0006898">
    <property type="term" value="P:receptor-mediated endocytosis"/>
    <property type="evidence" value="ECO:0007669"/>
    <property type="project" value="InterPro"/>
</dbReference>
<dbReference type="PANTHER" id="PTHR14385">
    <property type="entry name" value="CXC CHEMOKINE LIGAND"/>
    <property type="match status" value="1"/>
</dbReference>
<dbReference type="Ensembl" id="ENSOGAT00000005438.2">
    <property type="protein sequence ID" value="ENSOGAP00000004865.2"/>
    <property type="gene ID" value="ENSOGAG00000005435.2"/>
</dbReference>
<dbReference type="InParanoid" id="H0WS27"/>
<proteinExistence type="inferred from homology"/>
<evidence type="ECO:0000256" key="11">
    <source>
        <dbReference type="ARBA" id="ARBA00023180"/>
    </source>
</evidence>
<organism evidence="16 17">
    <name type="scientific">Otolemur garnettii</name>
    <name type="common">Small-eared galago</name>
    <name type="synonym">Garnett's greater bushbaby</name>
    <dbReference type="NCBI Taxonomy" id="30611"/>
    <lineage>
        <taxon>Eukaryota</taxon>
        <taxon>Metazoa</taxon>
        <taxon>Chordata</taxon>
        <taxon>Craniata</taxon>
        <taxon>Vertebrata</taxon>
        <taxon>Euteleostomi</taxon>
        <taxon>Mammalia</taxon>
        <taxon>Eutheria</taxon>
        <taxon>Euarchontoglires</taxon>
        <taxon>Primates</taxon>
        <taxon>Strepsirrhini</taxon>
        <taxon>Lorisiformes</taxon>
        <taxon>Galagidae</taxon>
        <taxon>Otolemur</taxon>
    </lineage>
</organism>
<reference evidence="17" key="1">
    <citation type="submission" date="2011-03" db="EMBL/GenBank/DDBJ databases">
        <title>Version 3 of the genome sequence of Otolemur garnettii (Bushbaby).</title>
        <authorList>
            <consortium name="The Broad Institute Genome Sequencing Platform"/>
            <person name="Di Palma F."/>
            <person name="Johnson J."/>
            <person name="Lander E.S."/>
            <person name="Lindblad-Toh K."/>
            <person name="Jaffe D.B."/>
            <person name="Gnerre S."/>
            <person name="MacCallum I."/>
            <person name="Przybylski D."/>
            <person name="Ribeiro F.J."/>
            <person name="Burton J.N."/>
            <person name="Walker B.J."/>
            <person name="Sharpe T."/>
            <person name="Hall G."/>
        </authorList>
    </citation>
    <scope>NUCLEOTIDE SEQUENCE [LARGE SCALE GENOMIC DNA]</scope>
</reference>
<evidence type="ECO:0000256" key="1">
    <source>
        <dbReference type="ARBA" id="ARBA00004479"/>
    </source>
</evidence>
<evidence type="ECO:0000256" key="4">
    <source>
        <dbReference type="ARBA" id="ARBA00022500"/>
    </source>
</evidence>
<dbReference type="GO" id="GO:0034612">
    <property type="term" value="P:response to tumor necrosis factor"/>
    <property type="evidence" value="ECO:0007669"/>
    <property type="project" value="InterPro"/>
</dbReference>
<feature type="signal peptide" evidence="14">
    <location>
        <begin position="1"/>
        <end position="24"/>
    </location>
</feature>
<evidence type="ECO:0000259" key="15">
    <source>
        <dbReference type="Pfam" id="PF20902"/>
    </source>
</evidence>
<evidence type="ECO:0000256" key="7">
    <source>
        <dbReference type="ARBA" id="ARBA00022729"/>
    </source>
</evidence>
<keyword evidence="7 14" id="KW-0732">Signal</keyword>
<reference evidence="16" key="2">
    <citation type="submission" date="2025-08" db="UniProtKB">
        <authorList>
            <consortium name="Ensembl"/>
        </authorList>
    </citation>
    <scope>IDENTIFICATION</scope>
</reference>
<protein>
    <recommendedName>
        <fullName evidence="3">C-X-C motif chemokine 16</fullName>
    </recommendedName>
    <alternativeName>
        <fullName evidence="12">Transmembrane chemokine CXCL16</fullName>
    </alternativeName>
</protein>
<evidence type="ECO:0000313" key="17">
    <source>
        <dbReference type="Proteomes" id="UP000005225"/>
    </source>
</evidence>
<dbReference type="GO" id="GO:0005041">
    <property type="term" value="F:low-density lipoprotein particle receptor activity"/>
    <property type="evidence" value="ECO:0007669"/>
    <property type="project" value="InterPro"/>
</dbReference>
<dbReference type="Proteomes" id="UP000005225">
    <property type="component" value="Unassembled WGS sequence"/>
</dbReference>
<keyword evidence="6 13" id="KW-0812">Transmembrane</keyword>
<sequence>EMCHGWGRWSLVLLLAQLTLPGDGKEGSITGNCHCDKIISSDSSPSFQFMDHLRKHLKGYHRCPNYVRFQLPYRSVCGGSKDQWVQELMSCFDLQECGFCGTRIIYFPQHPQAWAGLNPPASVCCSNVGTPAQKLVPFTLQSTHYSILPPGSLSLDEELPHPNETTTPTVEHRLGAGHKTGEYQKQVEESAGPKAGTSPIVPNFLGVIFLLTGILVMLVEVQRRNTLLEEP</sequence>
<keyword evidence="4" id="KW-0145">Chemotaxis</keyword>
<dbReference type="STRING" id="30611.ENSOGAP00000004865"/>
<evidence type="ECO:0000256" key="14">
    <source>
        <dbReference type="SAM" id="SignalP"/>
    </source>
</evidence>
<evidence type="ECO:0000256" key="10">
    <source>
        <dbReference type="ARBA" id="ARBA00023157"/>
    </source>
</evidence>
<dbReference type="AlphaFoldDB" id="H0WS27"/>
<dbReference type="GO" id="GO:0005044">
    <property type="term" value="F:scavenger receptor activity"/>
    <property type="evidence" value="ECO:0007669"/>
    <property type="project" value="InterPro"/>
</dbReference>
<feature type="domain" description="C-X-C motif chemokine 16" evidence="15">
    <location>
        <begin position="22"/>
        <end position="105"/>
    </location>
</feature>
<dbReference type="GO" id="GO:0005615">
    <property type="term" value="C:extracellular space"/>
    <property type="evidence" value="ECO:0007669"/>
    <property type="project" value="UniProtKB-KW"/>
</dbReference>
<keyword evidence="17" id="KW-1185">Reference proteome</keyword>
<dbReference type="GO" id="GO:0030335">
    <property type="term" value="P:positive regulation of cell migration"/>
    <property type="evidence" value="ECO:0007669"/>
    <property type="project" value="InterPro"/>
</dbReference>
<keyword evidence="10" id="KW-1015">Disulfide bond</keyword>
<dbReference type="GO" id="GO:0008009">
    <property type="term" value="F:chemokine activity"/>
    <property type="evidence" value="ECO:0007669"/>
    <property type="project" value="InterPro"/>
</dbReference>
<feature type="transmembrane region" description="Helical" evidence="13">
    <location>
        <begin position="200"/>
        <end position="219"/>
    </location>
</feature>
<keyword evidence="11" id="KW-0325">Glycoprotein</keyword>
<evidence type="ECO:0000256" key="8">
    <source>
        <dbReference type="ARBA" id="ARBA00022989"/>
    </source>
</evidence>
<dbReference type="OMA" id="CGHAYRK"/>
<evidence type="ECO:0000256" key="2">
    <source>
        <dbReference type="ARBA" id="ARBA00010665"/>
    </source>
</evidence>
<dbReference type="InterPro" id="IPR026296">
    <property type="entry name" value="CXCL16"/>
</dbReference>
<name>H0WS27_OTOGA</name>
<evidence type="ECO:0000256" key="12">
    <source>
        <dbReference type="ARBA" id="ARBA00032815"/>
    </source>
</evidence>
<feature type="chain" id="PRO_5003544584" description="C-X-C motif chemokine 16" evidence="14">
    <location>
        <begin position="25"/>
        <end position="231"/>
    </location>
</feature>
<keyword evidence="9 13" id="KW-0472">Membrane</keyword>
<comment type="similarity">
    <text evidence="2">Belongs to the intercrine alpha (chemokine CxC) family.</text>
</comment>
<dbReference type="GeneTree" id="ENSGT00390000002148"/>
<dbReference type="InterPro" id="IPR048585">
    <property type="entry name" value="CXCL16_dom"/>
</dbReference>
<accession>H0WS27</accession>
<dbReference type="Pfam" id="PF20902">
    <property type="entry name" value="CXCL16"/>
    <property type="match status" value="1"/>
</dbReference>
<dbReference type="GO" id="GO:0030307">
    <property type="term" value="P:positive regulation of cell growth"/>
    <property type="evidence" value="ECO:0007669"/>
    <property type="project" value="InterPro"/>
</dbReference>
<comment type="subcellular location">
    <subcellularLocation>
        <location evidence="1">Membrane</location>
        <topology evidence="1">Single-pass type I membrane protein</topology>
    </subcellularLocation>
</comment>
<keyword evidence="8 13" id="KW-1133">Transmembrane helix</keyword>
<evidence type="ECO:0000313" key="16">
    <source>
        <dbReference type="Ensembl" id="ENSOGAP00000004865.2"/>
    </source>
</evidence>
<dbReference type="GO" id="GO:0010818">
    <property type="term" value="P:T cell chemotaxis"/>
    <property type="evidence" value="ECO:0007669"/>
    <property type="project" value="TreeGrafter"/>
</dbReference>
<dbReference type="EMBL" id="AAQR03080804">
    <property type="status" value="NOT_ANNOTATED_CDS"/>
    <property type="molecule type" value="Genomic_DNA"/>
</dbReference>
<evidence type="ECO:0000256" key="6">
    <source>
        <dbReference type="ARBA" id="ARBA00022692"/>
    </source>
</evidence>
<keyword evidence="5" id="KW-0202">Cytokine</keyword>
<dbReference type="FunCoup" id="H0WS27">
    <property type="interactions" value="467"/>
</dbReference>
<dbReference type="PANTHER" id="PTHR14385:SF0">
    <property type="entry name" value="C-X-C MOTIF CHEMOKINE 16"/>
    <property type="match status" value="1"/>
</dbReference>
<evidence type="ECO:0000256" key="9">
    <source>
        <dbReference type="ARBA" id="ARBA00023136"/>
    </source>
</evidence>